<feature type="transmembrane region" description="Helical" evidence="6">
    <location>
        <begin position="54"/>
        <end position="75"/>
    </location>
</feature>
<feature type="transmembrane region" description="Helical" evidence="6">
    <location>
        <begin position="212"/>
        <end position="233"/>
    </location>
</feature>
<feature type="transmembrane region" description="Helical" evidence="6">
    <location>
        <begin position="311"/>
        <end position="330"/>
    </location>
</feature>
<comment type="subcellular location">
    <subcellularLocation>
        <location evidence="1">Membrane</location>
        <topology evidence="1">Multi-pass membrane protein</topology>
    </subcellularLocation>
</comment>
<proteinExistence type="predicted"/>
<evidence type="ECO:0000256" key="4">
    <source>
        <dbReference type="ARBA" id="ARBA00023136"/>
    </source>
</evidence>
<sequence>MDMSTDTGIALYPEYDRDRTRVRRISASPKTLPPEPENIDQNKDLSPRMDGQSWVMLIVLSVLWGGSFFFTEIALVDLPPFTLVLGRVAIAAMILWWVVLLRHIDIPRDPKIWLSFLVMGALNNLIPFSLIVWGQTHIASGLAAILNATTPLFTLIIAHLATRNEKLTRRKVIGVLTGFVGVMIVIGLPDGIVPAIESSMSSNTGTSVFKDVFSLAPFAPLAVLIAAISYGCAGVFGRRFKNTPPILTAAGQTSASSLMLLPICMMIDTPWHLPFPKTETILAVLGIAAFSTALAYILYFQLLKRAGASNLLLVTFLIPVSAILLGVLFLGETLALRQIGGMAVIGLGLAVIDGRLIGRKGNPRKSPA</sequence>
<dbReference type="InterPro" id="IPR037185">
    <property type="entry name" value="EmrE-like"/>
</dbReference>
<organism evidence="8 9">
    <name type="scientific">Thalassospira permensis NBRC 106175</name>
    <dbReference type="NCBI Taxonomy" id="1353532"/>
    <lineage>
        <taxon>Bacteria</taxon>
        <taxon>Pseudomonadati</taxon>
        <taxon>Pseudomonadota</taxon>
        <taxon>Alphaproteobacteria</taxon>
        <taxon>Rhodospirillales</taxon>
        <taxon>Thalassospiraceae</taxon>
        <taxon>Thalassospira</taxon>
    </lineage>
</organism>
<evidence type="ECO:0000256" key="6">
    <source>
        <dbReference type="SAM" id="Phobius"/>
    </source>
</evidence>
<evidence type="ECO:0000256" key="5">
    <source>
        <dbReference type="SAM" id="MobiDB-lite"/>
    </source>
</evidence>
<accession>A0ABR4TNU6</accession>
<dbReference type="Proteomes" id="UP000027463">
    <property type="component" value="Unassembled WGS sequence"/>
</dbReference>
<keyword evidence="3 6" id="KW-1133">Transmembrane helix</keyword>
<dbReference type="SUPFAM" id="SSF103481">
    <property type="entry name" value="Multidrug resistance efflux transporter EmrE"/>
    <property type="match status" value="2"/>
</dbReference>
<keyword evidence="4 6" id="KW-0472">Membrane</keyword>
<evidence type="ECO:0000313" key="8">
    <source>
        <dbReference type="EMBL" id="KEO57114.1"/>
    </source>
</evidence>
<evidence type="ECO:0000256" key="3">
    <source>
        <dbReference type="ARBA" id="ARBA00022989"/>
    </source>
</evidence>
<feature type="transmembrane region" description="Helical" evidence="6">
    <location>
        <begin position="81"/>
        <end position="100"/>
    </location>
</feature>
<dbReference type="Pfam" id="PF00892">
    <property type="entry name" value="EamA"/>
    <property type="match status" value="2"/>
</dbReference>
<dbReference type="EMBL" id="AUNC01000015">
    <property type="protein sequence ID" value="KEO57114.1"/>
    <property type="molecule type" value="Genomic_DNA"/>
</dbReference>
<feature type="transmembrane region" description="Helical" evidence="6">
    <location>
        <begin position="172"/>
        <end position="192"/>
    </location>
</feature>
<comment type="caution">
    <text evidence="8">The sequence shown here is derived from an EMBL/GenBank/DDBJ whole genome shotgun (WGS) entry which is preliminary data.</text>
</comment>
<feature type="domain" description="EamA" evidence="7">
    <location>
        <begin position="54"/>
        <end position="186"/>
    </location>
</feature>
<feature type="transmembrane region" description="Helical" evidence="6">
    <location>
        <begin position="112"/>
        <end position="132"/>
    </location>
</feature>
<keyword evidence="9" id="KW-1185">Reference proteome</keyword>
<dbReference type="InterPro" id="IPR050638">
    <property type="entry name" value="AA-Vitamin_Transporters"/>
</dbReference>
<protein>
    <submittedName>
        <fullName evidence="8">ABC transporter permease</fullName>
    </submittedName>
</protein>
<feature type="transmembrane region" description="Helical" evidence="6">
    <location>
        <begin position="138"/>
        <end position="160"/>
    </location>
</feature>
<name>A0ABR4TNU6_9PROT</name>
<feature type="region of interest" description="Disordered" evidence="5">
    <location>
        <begin position="26"/>
        <end position="45"/>
    </location>
</feature>
<gene>
    <name evidence="8" type="ORF">SMB34_16900</name>
</gene>
<reference evidence="8 9" key="1">
    <citation type="submission" date="2013-07" db="EMBL/GenBank/DDBJ databases">
        <title>Thalassospira permensis NBRC 106175 Genome Sequencing.</title>
        <authorList>
            <person name="Lai Q."/>
            <person name="Shao Z."/>
        </authorList>
    </citation>
    <scope>NUCLEOTIDE SEQUENCE [LARGE SCALE GENOMIC DNA]</scope>
    <source>
        <strain evidence="8 9">NBRC 106175</strain>
    </source>
</reference>
<evidence type="ECO:0000256" key="1">
    <source>
        <dbReference type="ARBA" id="ARBA00004141"/>
    </source>
</evidence>
<feature type="transmembrane region" description="Helical" evidence="6">
    <location>
        <begin position="245"/>
        <end position="268"/>
    </location>
</feature>
<evidence type="ECO:0000256" key="2">
    <source>
        <dbReference type="ARBA" id="ARBA00022692"/>
    </source>
</evidence>
<feature type="domain" description="EamA" evidence="7">
    <location>
        <begin position="220"/>
        <end position="352"/>
    </location>
</feature>
<feature type="transmembrane region" description="Helical" evidence="6">
    <location>
        <begin position="280"/>
        <end position="299"/>
    </location>
</feature>
<evidence type="ECO:0000313" key="9">
    <source>
        <dbReference type="Proteomes" id="UP000027463"/>
    </source>
</evidence>
<keyword evidence="2 6" id="KW-0812">Transmembrane</keyword>
<evidence type="ECO:0000259" key="7">
    <source>
        <dbReference type="Pfam" id="PF00892"/>
    </source>
</evidence>
<dbReference type="InterPro" id="IPR000620">
    <property type="entry name" value="EamA_dom"/>
</dbReference>
<dbReference type="PANTHER" id="PTHR32322">
    <property type="entry name" value="INNER MEMBRANE TRANSPORTER"/>
    <property type="match status" value="1"/>
</dbReference>
<dbReference type="PANTHER" id="PTHR32322:SF9">
    <property type="entry name" value="AMINO-ACID METABOLITE EFFLUX PUMP-RELATED"/>
    <property type="match status" value="1"/>
</dbReference>
<feature type="transmembrane region" description="Helical" evidence="6">
    <location>
        <begin position="336"/>
        <end position="357"/>
    </location>
</feature>